<dbReference type="EMBL" id="KN826178">
    <property type="protein sequence ID" value="KIK79807.1"/>
    <property type="molecule type" value="Genomic_DNA"/>
</dbReference>
<dbReference type="OrthoDB" id="2687561at2759"/>
<reference evidence="2" key="2">
    <citation type="submission" date="2015-01" db="EMBL/GenBank/DDBJ databases">
        <title>Evolutionary Origins and Diversification of the Mycorrhizal Mutualists.</title>
        <authorList>
            <consortium name="DOE Joint Genome Institute"/>
            <consortium name="Mycorrhizal Genomics Consortium"/>
            <person name="Kohler A."/>
            <person name="Kuo A."/>
            <person name="Nagy L.G."/>
            <person name="Floudas D."/>
            <person name="Copeland A."/>
            <person name="Barry K.W."/>
            <person name="Cichocki N."/>
            <person name="Veneault-Fourrey C."/>
            <person name="LaButti K."/>
            <person name="Lindquist E.A."/>
            <person name="Lipzen A."/>
            <person name="Lundell T."/>
            <person name="Morin E."/>
            <person name="Murat C."/>
            <person name="Riley R."/>
            <person name="Ohm R."/>
            <person name="Sun H."/>
            <person name="Tunlid A."/>
            <person name="Henrissat B."/>
            <person name="Grigoriev I.V."/>
            <person name="Hibbett D.S."/>
            <person name="Martin F."/>
        </authorList>
    </citation>
    <scope>NUCLEOTIDE SEQUENCE [LARGE SCALE GENOMIC DNA]</scope>
    <source>
        <strain evidence="2">Ve08.2h10</strain>
    </source>
</reference>
<evidence type="ECO:0000313" key="1">
    <source>
        <dbReference type="EMBL" id="KIK79807.1"/>
    </source>
</evidence>
<protein>
    <submittedName>
        <fullName evidence="1">Unplaced genomic scaffold scaffold_1356, whole genome shotgun sequence</fullName>
    </submittedName>
</protein>
<sequence length="218" mass="23849">MVPSDADHLECNKQLPMGCDRCRVSAPPICCNIDNPTKFTEFTSNLSKPPATPPRSRIPKYGRTQHDHTLLDALDGWREQTTATIYGWHHLNDMGPSIMMCNATIECIIDCAHHCMITSVPELKRETGWFDADQFGGEIIALIQSHTAPLPTSFVSTPLRLTASGTVNTALPSLFNTAPASPCPLPNTSAPKRKNRCGACGEEGHNGTFYFTSFLMTA</sequence>
<dbReference type="Proteomes" id="UP000054538">
    <property type="component" value="Unassembled WGS sequence"/>
</dbReference>
<keyword evidence="2" id="KW-1185">Reference proteome</keyword>
<reference evidence="1 2" key="1">
    <citation type="submission" date="2014-04" db="EMBL/GenBank/DDBJ databases">
        <authorList>
            <consortium name="DOE Joint Genome Institute"/>
            <person name="Kuo A."/>
            <person name="Kohler A."/>
            <person name="Jargeat P."/>
            <person name="Nagy L.G."/>
            <person name="Floudas D."/>
            <person name="Copeland A."/>
            <person name="Barry K.W."/>
            <person name="Cichocki N."/>
            <person name="Veneault-Fourrey C."/>
            <person name="LaButti K."/>
            <person name="Lindquist E.A."/>
            <person name="Lipzen A."/>
            <person name="Lundell T."/>
            <person name="Morin E."/>
            <person name="Murat C."/>
            <person name="Sun H."/>
            <person name="Tunlid A."/>
            <person name="Henrissat B."/>
            <person name="Grigoriev I.V."/>
            <person name="Hibbett D.S."/>
            <person name="Martin F."/>
            <person name="Nordberg H.P."/>
            <person name="Cantor M.N."/>
            <person name="Hua S.X."/>
        </authorList>
    </citation>
    <scope>NUCLEOTIDE SEQUENCE [LARGE SCALE GENOMIC DNA]</scope>
    <source>
        <strain evidence="1 2">Ve08.2h10</strain>
    </source>
</reference>
<name>A0A0D0CA87_9AGAM</name>
<accession>A0A0D0CA87</accession>
<dbReference type="HOGENOM" id="CLU_058572_0_0_1"/>
<proteinExistence type="predicted"/>
<gene>
    <name evidence="1" type="ORF">PAXRUDRAFT_16125</name>
</gene>
<organism evidence="1 2">
    <name type="scientific">Paxillus rubicundulus Ve08.2h10</name>
    <dbReference type="NCBI Taxonomy" id="930991"/>
    <lineage>
        <taxon>Eukaryota</taxon>
        <taxon>Fungi</taxon>
        <taxon>Dikarya</taxon>
        <taxon>Basidiomycota</taxon>
        <taxon>Agaricomycotina</taxon>
        <taxon>Agaricomycetes</taxon>
        <taxon>Agaricomycetidae</taxon>
        <taxon>Boletales</taxon>
        <taxon>Paxilineae</taxon>
        <taxon>Paxillaceae</taxon>
        <taxon>Paxillus</taxon>
    </lineage>
</organism>
<dbReference type="AlphaFoldDB" id="A0A0D0CA87"/>
<dbReference type="InParanoid" id="A0A0D0CA87"/>
<evidence type="ECO:0000313" key="2">
    <source>
        <dbReference type="Proteomes" id="UP000054538"/>
    </source>
</evidence>